<dbReference type="PANTHER" id="PTHR36336">
    <property type="entry name" value="OS09G0560400 PROTEIN"/>
    <property type="match status" value="1"/>
</dbReference>
<feature type="compositionally biased region" description="Basic and acidic residues" evidence="1">
    <location>
        <begin position="151"/>
        <end position="160"/>
    </location>
</feature>
<feature type="compositionally biased region" description="Basic and acidic residues" evidence="1">
    <location>
        <begin position="123"/>
        <end position="141"/>
    </location>
</feature>
<dbReference type="AlphaFoldDB" id="A0AAV0HMY5"/>
<keyword evidence="2" id="KW-0812">Transmembrane</keyword>
<comment type="caution">
    <text evidence="3">The sequence shown here is derived from an EMBL/GenBank/DDBJ whole genome shotgun (WGS) entry which is preliminary data.</text>
</comment>
<protein>
    <recommendedName>
        <fullName evidence="5">Transmembrane protein</fullName>
    </recommendedName>
</protein>
<dbReference type="PANTHER" id="PTHR36336:SF1">
    <property type="entry name" value="OS09G0560400 PROTEIN"/>
    <property type="match status" value="1"/>
</dbReference>
<keyword evidence="4" id="KW-1185">Reference proteome</keyword>
<evidence type="ECO:0000313" key="4">
    <source>
        <dbReference type="Proteomes" id="UP001154282"/>
    </source>
</evidence>
<sequence length="258" mass="28906">MRERNKTREKEGQRVEKMVRRNPLLLLSLFFFSVSTSISAELKASPSDHGTSGSNGGFRRRVLLGFKETPSGSNTTFDCAPSGACVPCQYSEKSEPKYRCSETGYRIPLKCVEIKDGVKLEKQGKSKKNRSDLDTSDESRNQETSSTEGRNLAEDSKKQDGSGSQAYITYRSCIPPVDEEKVSVLGFEGIVLFFMVASGSFVYYRKKQTGTMPGAGEIGKMIECWTKMSQKGTKWLKQFRIMVHDISSRSHDLEDLTK</sequence>
<feature type="transmembrane region" description="Helical" evidence="2">
    <location>
        <begin position="182"/>
        <end position="204"/>
    </location>
</feature>
<proteinExistence type="predicted"/>
<evidence type="ECO:0000256" key="2">
    <source>
        <dbReference type="SAM" id="Phobius"/>
    </source>
</evidence>
<accession>A0AAV0HMY5</accession>
<keyword evidence="2" id="KW-0472">Membrane</keyword>
<dbReference type="Proteomes" id="UP001154282">
    <property type="component" value="Unassembled WGS sequence"/>
</dbReference>
<organism evidence="3 4">
    <name type="scientific">Linum tenue</name>
    <dbReference type="NCBI Taxonomy" id="586396"/>
    <lineage>
        <taxon>Eukaryota</taxon>
        <taxon>Viridiplantae</taxon>
        <taxon>Streptophyta</taxon>
        <taxon>Embryophyta</taxon>
        <taxon>Tracheophyta</taxon>
        <taxon>Spermatophyta</taxon>
        <taxon>Magnoliopsida</taxon>
        <taxon>eudicotyledons</taxon>
        <taxon>Gunneridae</taxon>
        <taxon>Pentapetalae</taxon>
        <taxon>rosids</taxon>
        <taxon>fabids</taxon>
        <taxon>Malpighiales</taxon>
        <taxon>Linaceae</taxon>
        <taxon>Linum</taxon>
    </lineage>
</organism>
<reference evidence="3" key="1">
    <citation type="submission" date="2022-08" db="EMBL/GenBank/DDBJ databases">
        <authorList>
            <person name="Gutierrez-Valencia J."/>
        </authorList>
    </citation>
    <scope>NUCLEOTIDE SEQUENCE</scope>
</reference>
<evidence type="ECO:0008006" key="5">
    <source>
        <dbReference type="Google" id="ProtNLM"/>
    </source>
</evidence>
<feature type="region of interest" description="Disordered" evidence="1">
    <location>
        <begin position="123"/>
        <end position="163"/>
    </location>
</feature>
<evidence type="ECO:0000256" key="1">
    <source>
        <dbReference type="SAM" id="MobiDB-lite"/>
    </source>
</evidence>
<keyword evidence="2" id="KW-1133">Transmembrane helix</keyword>
<evidence type="ECO:0000313" key="3">
    <source>
        <dbReference type="EMBL" id="CAI0386592.1"/>
    </source>
</evidence>
<gene>
    <name evidence="3" type="ORF">LITE_LOCUS5161</name>
</gene>
<dbReference type="EMBL" id="CAMGYJ010000002">
    <property type="protein sequence ID" value="CAI0386592.1"/>
    <property type="molecule type" value="Genomic_DNA"/>
</dbReference>
<name>A0AAV0HMY5_9ROSI</name>